<evidence type="ECO:0000313" key="4">
    <source>
        <dbReference type="RefSeq" id="XP_022241736.1"/>
    </source>
</evidence>
<feature type="transmembrane region" description="Helical" evidence="1">
    <location>
        <begin position="127"/>
        <end position="148"/>
    </location>
</feature>
<feature type="transmembrane region" description="Helical" evidence="1">
    <location>
        <begin position="168"/>
        <end position="187"/>
    </location>
</feature>
<dbReference type="GeneID" id="106459526"/>
<evidence type="ECO:0000256" key="1">
    <source>
        <dbReference type="SAM" id="Phobius"/>
    </source>
</evidence>
<dbReference type="Proteomes" id="UP000694941">
    <property type="component" value="Unplaced"/>
</dbReference>
<proteinExistence type="predicted"/>
<keyword evidence="1" id="KW-1133">Transmembrane helix</keyword>
<evidence type="ECO:0000313" key="2">
    <source>
        <dbReference type="Proteomes" id="UP000694941"/>
    </source>
</evidence>
<keyword evidence="1" id="KW-0812">Transmembrane</keyword>
<sequence length="276" mass="32139">MLIPSDQLQIKLNIQRMFGVIVSRGLCCKIEKSLQVNIRYFNTNFGSLSHFCVASQKTLLVQFRNQWPNPSCLINWPKPQSSIKQCSIICNIRRSFFTKMFHKDPFYTDKVDKSQYDLVYISPATSYIFMGQLVASGLTTFFLLIKGFEITNFETAFLFTDYLENTTELTIACTAFVLLNLSVFAIIQKYPIRIYFNEEKEEFIIILFKILPFLTHKIKCQSGDMEHINSSSHTQFTGGYKLGKRKLIITPEYFKYPIYYNILLGYVQKEGHKDDT</sequence>
<keyword evidence="1" id="KW-0472">Membrane</keyword>
<dbReference type="RefSeq" id="XP_022241736.1">
    <property type="nucleotide sequence ID" value="XM_022386028.1"/>
</dbReference>
<name>A0ABM1SDN0_LIMPO</name>
<dbReference type="RefSeq" id="XP_022241735.1">
    <property type="nucleotide sequence ID" value="XM_022386027.1"/>
</dbReference>
<gene>
    <name evidence="3 4" type="primary">LOC106459526</name>
</gene>
<accession>A0ABM1SDN0</accession>
<keyword evidence="2" id="KW-1185">Reference proteome</keyword>
<organism evidence="2 3">
    <name type="scientific">Limulus polyphemus</name>
    <name type="common">Atlantic horseshoe crab</name>
    <dbReference type="NCBI Taxonomy" id="6850"/>
    <lineage>
        <taxon>Eukaryota</taxon>
        <taxon>Metazoa</taxon>
        <taxon>Ecdysozoa</taxon>
        <taxon>Arthropoda</taxon>
        <taxon>Chelicerata</taxon>
        <taxon>Merostomata</taxon>
        <taxon>Xiphosura</taxon>
        <taxon>Limulidae</taxon>
        <taxon>Limulus</taxon>
    </lineage>
</organism>
<protein>
    <submittedName>
        <fullName evidence="3 4">Uncharacterized protein LOC106459526 isoform X1</fullName>
    </submittedName>
</protein>
<reference evidence="3 4" key="1">
    <citation type="submission" date="2025-05" db="UniProtKB">
        <authorList>
            <consortium name="RefSeq"/>
        </authorList>
    </citation>
    <scope>IDENTIFICATION</scope>
    <source>
        <tissue evidence="3 4">Muscle</tissue>
    </source>
</reference>
<evidence type="ECO:0000313" key="3">
    <source>
        <dbReference type="RefSeq" id="XP_022241735.1"/>
    </source>
</evidence>